<sequence length="58" mass="6848">MRTTYYTLQQVIARTSLSSSTIYRWEKLGIFPQRTKLGPRRVAWRSDQIEDWMAPSVA</sequence>
<gene>
    <name evidence="1" type="ORF">BXT89_16290</name>
</gene>
<comment type="caution">
    <text evidence="1">The sequence shown here is derived from an EMBL/GenBank/DDBJ whole genome shotgun (WGS) entry which is preliminary data.</text>
</comment>
<reference evidence="1 2" key="1">
    <citation type="submission" date="2017-01" db="EMBL/GenBank/DDBJ databases">
        <title>Draft genome sequence of Pseudomonas pachastrellae type strain CCUG 46540T from a deep sea.</title>
        <authorList>
            <person name="Gomila M."/>
            <person name="Mulet M."/>
            <person name="Lalucat J."/>
            <person name="Garcia-Valdes E."/>
        </authorList>
    </citation>
    <scope>NUCLEOTIDE SEQUENCE [LARGE SCALE GENOMIC DNA]</scope>
    <source>
        <strain evidence="1 2">CCUG 46540</strain>
    </source>
</reference>
<dbReference type="InterPro" id="IPR009061">
    <property type="entry name" value="DNA-bd_dom_put_sf"/>
</dbReference>
<dbReference type="Pfam" id="PF05930">
    <property type="entry name" value="Phage_AlpA"/>
    <property type="match status" value="1"/>
</dbReference>
<dbReference type="STRING" id="254161.SAMN05216256_11714"/>
<dbReference type="SUPFAM" id="SSF46955">
    <property type="entry name" value="Putative DNA-binding domain"/>
    <property type="match status" value="1"/>
</dbReference>
<evidence type="ECO:0008006" key="3">
    <source>
        <dbReference type="Google" id="ProtNLM"/>
    </source>
</evidence>
<dbReference type="EMBL" id="MUBC01000048">
    <property type="protein sequence ID" value="ONM42767.1"/>
    <property type="molecule type" value="Genomic_DNA"/>
</dbReference>
<organism evidence="1 2">
    <name type="scientific">Halopseudomonas pachastrellae</name>
    <dbReference type="NCBI Taxonomy" id="254161"/>
    <lineage>
        <taxon>Bacteria</taxon>
        <taxon>Pseudomonadati</taxon>
        <taxon>Pseudomonadota</taxon>
        <taxon>Gammaproteobacteria</taxon>
        <taxon>Pseudomonadales</taxon>
        <taxon>Pseudomonadaceae</taxon>
        <taxon>Halopseudomonas</taxon>
    </lineage>
</organism>
<dbReference type="Gene3D" id="1.10.238.160">
    <property type="match status" value="1"/>
</dbReference>
<keyword evidence="2" id="KW-1185">Reference proteome</keyword>
<dbReference type="Proteomes" id="UP000242847">
    <property type="component" value="Unassembled WGS sequence"/>
</dbReference>
<protein>
    <recommendedName>
        <fullName evidence="3">AlpA family phage regulatory protein</fullName>
    </recommendedName>
</protein>
<dbReference type="RefSeq" id="WP_083728764.1">
    <property type="nucleotide sequence ID" value="NZ_FOUD01000017.1"/>
</dbReference>
<dbReference type="OrthoDB" id="8455288at2"/>
<evidence type="ECO:0000313" key="1">
    <source>
        <dbReference type="EMBL" id="ONM42767.1"/>
    </source>
</evidence>
<proteinExistence type="predicted"/>
<accession>A0A1S8DEB6</accession>
<dbReference type="InterPro" id="IPR010260">
    <property type="entry name" value="AlpA"/>
</dbReference>
<evidence type="ECO:0000313" key="2">
    <source>
        <dbReference type="Proteomes" id="UP000242847"/>
    </source>
</evidence>
<dbReference type="AlphaFoldDB" id="A0A1S8DEB6"/>
<name>A0A1S8DEB6_9GAMM</name>